<evidence type="ECO:0000313" key="3">
    <source>
        <dbReference type="EMBL" id="KIY97003.1"/>
    </source>
</evidence>
<protein>
    <recommendedName>
        <fullName evidence="2">FAS1 domain-containing protein</fullName>
    </recommendedName>
</protein>
<keyword evidence="1" id="KW-0732">Signal</keyword>
<proteinExistence type="predicted"/>
<dbReference type="SUPFAM" id="SSF82153">
    <property type="entry name" value="FAS1 domain"/>
    <property type="match status" value="1"/>
</dbReference>
<dbReference type="RefSeq" id="XP_013896023.1">
    <property type="nucleotide sequence ID" value="XM_014040569.1"/>
</dbReference>
<sequence length="157" mass="16876">MKALCLLTIFVLGLTSASWDVDPKSDLSTCKSAMTKLVPELKNKFDGYTLILSFHVVKGVMPVTSLKDGTAIKTLAGGASLKVTNDGENVEVGSTYLDLDGPEGDDPNHTDYVSAADYTFEGQYSAKSKYVLHVLDRVLVPTSAAPAIRQLYIANTE</sequence>
<dbReference type="GeneID" id="25728172"/>
<gene>
    <name evidence="3" type="ORF">MNEG_10958</name>
</gene>
<dbReference type="OrthoDB" id="447425at2759"/>
<reference evidence="3 4" key="1">
    <citation type="journal article" date="2013" name="BMC Genomics">
        <title>Reconstruction of the lipid metabolism for the microalga Monoraphidium neglectum from its genome sequence reveals characteristics suitable for biofuel production.</title>
        <authorList>
            <person name="Bogen C."/>
            <person name="Al-Dilaimi A."/>
            <person name="Albersmeier A."/>
            <person name="Wichmann J."/>
            <person name="Grundmann M."/>
            <person name="Rupp O."/>
            <person name="Lauersen K.J."/>
            <person name="Blifernez-Klassen O."/>
            <person name="Kalinowski J."/>
            <person name="Goesmann A."/>
            <person name="Mussgnug J.H."/>
            <person name="Kruse O."/>
        </authorList>
    </citation>
    <scope>NUCLEOTIDE SEQUENCE [LARGE SCALE GENOMIC DNA]</scope>
    <source>
        <strain evidence="3 4">SAG 48.87</strain>
    </source>
</reference>
<evidence type="ECO:0000313" key="4">
    <source>
        <dbReference type="Proteomes" id="UP000054498"/>
    </source>
</evidence>
<dbReference type="InterPro" id="IPR000782">
    <property type="entry name" value="FAS1_domain"/>
</dbReference>
<dbReference type="AlphaFoldDB" id="A0A0D2KMS4"/>
<dbReference type="Proteomes" id="UP000054498">
    <property type="component" value="Unassembled WGS sequence"/>
</dbReference>
<organism evidence="3 4">
    <name type="scientific">Monoraphidium neglectum</name>
    <dbReference type="NCBI Taxonomy" id="145388"/>
    <lineage>
        <taxon>Eukaryota</taxon>
        <taxon>Viridiplantae</taxon>
        <taxon>Chlorophyta</taxon>
        <taxon>core chlorophytes</taxon>
        <taxon>Chlorophyceae</taxon>
        <taxon>CS clade</taxon>
        <taxon>Sphaeropleales</taxon>
        <taxon>Selenastraceae</taxon>
        <taxon>Monoraphidium</taxon>
    </lineage>
</organism>
<dbReference type="InterPro" id="IPR036378">
    <property type="entry name" value="FAS1_dom_sf"/>
</dbReference>
<feature type="chain" id="PRO_5002245845" description="FAS1 domain-containing protein" evidence="1">
    <location>
        <begin position="18"/>
        <end position="157"/>
    </location>
</feature>
<dbReference type="KEGG" id="mng:MNEG_10958"/>
<evidence type="ECO:0000259" key="2">
    <source>
        <dbReference type="Pfam" id="PF02469"/>
    </source>
</evidence>
<accession>A0A0D2KMS4</accession>
<feature type="signal peptide" evidence="1">
    <location>
        <begin position="1"/>
        <end position="17"/>
    </location>
</feature>
<feature type="domain" description="FAS1" evidence="2">
    <location>
        <begin position="40"/>
        <end position="141"/>
    </location>
</feature>
<dbReference type="Pfam" id="PF02469">
    <property type="entry name" value="Fasciclin"/>
    <property type="match status" value="1"/>
</dbReference>
<dbReference type="EMBL" id="KK102748">
    <property type="protein sequence ID" value="KIY97003.1"/>
    <property type="molecule type" value="Genomic_DNA"/>
</dbReference>
<dbReference type="Gene3D" id="2.30.180.10">
    <property type="entry name" value="FAS1 domain"/>
    <property type="match status" value="1"/>
</dbReference>
<evidence type="ECO:0000256" key="1">
    <source>
        <dbReference type="SAM" id="SignalP"/>
    </source>
</evidence>
<keyword evidence="4" id="KW-1185">Reference proteome</keyword>
<name>A0A0D2KMS4_9CHLO</name>